<dbReference type="InterPro" id="IPR000089">
    <property type="entry name" value="Biotin_lipoyl"/>
</dbReference>
<dbReference type="Gene3D" id="2.40.50.100">
    <property type="match status" value="1"/>
</dbReference>
<evidence type="ECO:0000313" key="11">
    <source>
        <dbReference type="Proteomes" id="UP000325243"/>
    </source>
</evidence>
<dbReference type="AlphaFoldDB" id="A0A5S4V650"/>
<keyword evidence="4 6" id="KW-0450">Lipoyl</keyword>
<dbReference type="Gene3D" id="4.10.320.10">
    <property type="entry name" value="E3-binding domain"/>
    <property type="match status" value="1"/>
</dbReference>
<dbReference type="PROSITE" id="PS51826">
    <property type="entry name" value="PSBD"/>
    <property type="match status" value="1"/>
</dbReference>
<evidence type="ECO:0000256" key="4">
    <source>
        <dbReference type="ARBA" id="ARBA00022823"/>
    </source>
</evidence>
<dbReference type="RefSeq" id="WP_148734038.1">
    <property type="nucleotide sequence ID" value="NZ_VSSB01000001.1"/>
</dbReference>
<dbReference type="InterPro" id="IPR004167">
    <property type="entry name" value="PSBD"/>
</dbReference>
<dbReference type="CDD" id="cd06849">
    <property type="entry name" value="lipoyl_domain"/>
    <property type="match status" value="1"/>
</dbReference>
<accession>A0A5S4V650</accession>
<dbReference type="Gene3D" id="3.30.559.10">
    <property type="entry name" value="Chloramphenicol acetyltransferase-like domain"/>
    <property type="match status" value="1"/>
</dbReference>
<evidence type="ECO:0000256" key="1">
    <source>
        <dbReference type="ARBA" id="ARBA00001938"/>
    </source>
</evidence>
<dbReference type="PANTHER" id="PTHR43178">
    <property type="entry name" value="DIHYDROLIPOAMIDE ACETYLTRANSFERASE COMPONENT OF PYRUVATE DEHYDROGENASE COMPLEX"/>
    <property type="match status" value="1"/>
</dbReference>
<evidence type="ECO:0000259" key="9">
    <source>
        <dbReference type="PROSITE" id="PS51826"/>
    </source>
</evidence>
<dbReference type="EC" id="2.3.1.-" evidence="6"/>
<dbReference type="SUPFAM" id="SSF47005">
    <property type="entry name" value="Peripheral subunit-binding domain of 2-oxo acid dehydrogenase complex"/>
    <property type="match status" value="1"/>
</dbReference>
<keyword evidence="3 6" id="KW-0808">Transferase</keyword>
<feature type="domain" description="Lipoyl-binding" evidence="8">
    <location>
        <begin position="2"/>
        <end position="77"/>
    </location>
</feature>
<dbReference type="Proteomes" id="UP000325243">
    <property type="component" value="Unassembled WGS sequence"/>
</dbReference>
<organism evidence="10 11">
    <name type="scientific">Agromyces mariniharenae</name>
    <dbReference type="NCBI Taxonomy" id="2604423"/>
    <lineage>
        <taxon>Bacteria</taxon>
        <taxon>Bacillati</taxon>
        <taxon>Actinomycetota</taxon>
        <taxon>Actinomycetes</taxon>
        <taxon>Micrococcales</taxon>
        <taxon>Microbacteriaceae</taxon>
        <taxon>Agromyces</taxon>
    </lineage>
</organism>
<keyword evidence="5 6" id="KW-0012">Acyltransferase</keyword>
<dbReference type="Pfam" id="PF00364">
    <property type="entry name" value="Biotin_lipoyl"/>
    <property type="match status" value="1"/>
</dbReference>
<evidence type="ECO:0000256" key="3">
    <source>
        <dbReference type="ARBA" id="ARBA00022679"/>
    </source>
</evidence>
<dbReference type="InterPro" id="IPR023213">
    <property type="entry name" value="CAT-like_dom_sf"/>
</dbReference>
<dbReference type="GO" id="GO:0005737">
    <property type="term" value="C:cytoplasm"/>
    <property type="evidence" value="ECO:0007669"/>
    <property type="project" value="TreeGrafter"/>
</dbReference>
<name>A0A5S4V650_9MICO</name>
<gene>
    <name evidence="10" type="ORF">FYC51_00450</name>
</gene>
<feature type="compositionally biased region" description="Low complexity" evidence="7">
    <location>
        <begin position="87"/>
        <end position="112"/>
    </location>
</feature>
<dbReference type="InterPro" id="IPR001078">
    <property type="entry name" value="2-oxoacid_DH_actylTfrase"/>
</dbReference>
<dbReference type="Pfam" id="PF00198">
    <property type="entry name" value="2-oxoacid_dh"/>
    <property type="match status" value="1"/>
</dbReference>
<comment type="caution">
    <text evidence="10">The sequence shown here is derived from an EMBL/GenBank/DDBJ whole genome shotgun (WGS) entry which is preliminary data.</text>
</comment>
<evidence type="ECO:0000256" key="7">
    <source>
        <dbReference type="SAM" id="MobiDB-lite"/>
    </source>
</evidence>
<comment type="cofactor">
    <cofactor evidence="1 6">
        <name>(R)-lipoate</name>
        <dbReference type="ChEBI" id="CHEBI:83088"/>
    </cofactor>
</comment>
<protein>
    <recommendedName>
        <fullName evidence="6">Dihydrolipoamide acetyltransferase component of pyruvate dehydrogenase complex</fullName>
        <ecNumber evidence="6">2.3.1.-</ecNumber>
    </recommendedName>
</protein>
<proteinExistence type="inferred from homology"/>
<feature type="region of interest" description="Disordered" evidence="7">
    <location>
        <begin position="78"/>
        <end position="183"/>
    </location>
</feature>
<dbReference type="PROSITE" id="PS00189">
    <property type="entry name" value="LIPOYL"/>
    <property type="match status" value="1"/>
</dbReference>
<evidence type="ECO:0000259" key="8">
    <source>
        <dbReference type="PROSITE" id="PS50968"/>
    </source>
</evidence>
<feature type="domain" description="Peripheral subunit-binding (PSBD)" evidence="9">
    <location>
        <begin position="178"/>
        <end position="215"/>
    </location>
</feature>
<dbReference type="InterPro" id="IPR003016">
    <property type="entry name" value="2-oxoA_DH_lipoyl-BS"/>
</dbReference>
<dbReference type="PROSITE" id="PS50968">
    <property type="entry name" value="BIOTINYL_LIPOYL"/>
    <property type="match status" value="1"/>
</dbReference>
<dbReference type="SUPFAM" id="SSF51230">
    <property type="entry name" value="Single hybrid motif"/>
    <property type="match status" value="1"/>
</dbReference>
<dbReference type="GO" id="GO:0016407">
    <property type="term" value="F:acetyltransferase activity"/>
    <property type="evidence" value="ECO:0007669"/>
    <property type="project" value="TreeGrafter"/>
</dbReference>
<evidence type="ECO:0000313" key="10">
    <source>
        <dbReference type="EMBL" id="TYL54506.1"/>
    </source>
</evidence>
<evidence type="ECO:0000256" key="6">
    <source>
        <dbReference type="RuleBase" id="RU003423"/>
    </source>
</evidence>
<sequence>MIREFPLPDLGEGLTESEIVAWRVAVGDRVELNQIIADVETAKAVVELPSPYSGVITALHAAEGETVNVGEPLFSCDTGEGAGEGGPADAATDARATAEPAPAPEADVAPGPNLVGYGARDEGGPKRRARRSALAADLVPSVPEKGAATDLDAPPAGAAASVTPPSTDLSTGAPERPRSTPPVRKLARDLGIDLATVNGTGERGLITRADVEAVASGAPATAEPPVAPAGIAGGAPSAPTVAGAGAERPAETRIPIKGVRKHTAAAMVQSAFTAPHVTEFLTVDVTATMELLRGIRDDRAFAGHKVTPLTVVAKAVCIAARRTPEVNSRWDEGAQEIVQYGGVNLGIAAATGRGLVVPNVKGAERMTLIELADAISALAETARAGRTPPADLSGGTISITNIGVFGIDAGTPILNPGEAAILAMGAVRRQPWEHRGEIALRELMTLSLSFDHRLVDGEQGSRFLADIGAILREPGLALTMA</sequence>
<keyword evidence="11" id="KW-1185">Reference proteome</keyword>
<dbReference type="InterPro" id="IPR011053">
    <property type="entry name" value="Single_hybrid_motif"/>
</dbReference>
<dbReference type="GO" id="GO:0031405">
    <property type="term" value="F:lipoic acid binding"/>
    <property type="evidence" value="ECO:0007669"/>
    <property type="project" value="TreeGrafter"/>
</dbReference>
<evidence type="ECO:0000256" key="2">
    <source>
        <dbReference type="ARBA" id="ARBA00007317"/>
    </source>
</evidence>
<reference evidence="10 11" key="1">
    <citation type="submission" date="2019-08" db="EMBL/GenBank/DDBJ databases">
        <authorList>
            <person name="Hu J."/>
        </authorList>
    </citation>
    <scope>NUCLEOTIDE SEQUENCE [LARGE SCALE GENOMIC DNA]</scope>
    <source>
        <strain evidence="10 11">NEAU-184</strain>
    </source>
</reference>
<dbReference type="EMBL" id="VSSB01000001">
    <property type="protein sequence ID" value="TYL54506.1"/>
    <property type="molecule type" value="Genomic_DNA"/>
</dbReference>
<dbReference type="Pfam" id="PF02817">
    <property type="entry name" value="E3_binding"/>
    <property type="match status" value="1"/>
</dbReference>
<dbReference type="FunFam" id="3.30.559.10:FF:000007">
    <property type="entry name" value="Dihydrolipoamide acetyltransferase component of pyruvate dehydrogenase complex"/>
    <property type="match status" value="1"/>
</dbReference>
<comment type="similarity">
    <text evidence="2 6">Belongs to the 2-oxoacid dehydrogenase family.</text>
</comment>
<dbReference type="PANTHER" id="PTHR43178:SF5">
    <property type="entry name" value="LIPOAMIDE ACYLTRANSFERASE COMPONENT OF BRANCHED-CHAIN ALPHA-KETO ACID DEHYDROGENASE COMPLEX, MITOCHONDRIAL"/>
    <property type="match status" value="1"/>
</dbReference>
<dbReference type="InterPro" id="IPR036625">
    <property type="entry name" value="E3-bd_dom_sf"/>
</dbReference>
<dbReference type="InterPro" id="IPR050743">
    <property type="entry name" value="2-oxoacid_DH_E2_comp"/>
</dbReference>
<dbReference type="SUPFAM" id="SSF52777">
    <property type="entry name" value="CoA-dependent acyltransferases"/>
    <property type="match status" value="1"/>
</dbReference>
<evidence type="ECO:0000256" key="5">
    <source>
        <dbReference type="ARBA" id="ARBA00023315"/>
    </source>
</evidence>